<feature type="chain" id="PRO_5037321012" description="DUF302 domain-containing protein" evidence="1">
    <location>
        <begin position="27"/>
        <end position="160"/>
    </location>
</feature>
<protein>
    <recommendedName>
        <fullName evidence="4">DUF302 domain-containing protein</fullName>
    </recommendedName>
</protein>
<evidence type="ECO:0000313" key="2">
    <source>
        <dbReference type="EMBL" id="GHD44250.1"/>
    </source>
</evidence>
<dbReference type="SUPFAM" id="SSF103247">
    <property type="entry name" value="TT1751-like"/>
    <property type="match status" value="1"/>
</dbReference>
<evidence type="ECO:0000313" key="3">
    <source>
        <dbReference type="Proteomes" id="UP000630353"/>
    </source>
</evidence>
<gene>
    <name evidence="2" type="ORF">GCM10017083_11470</name>
</gene>
<dbReference type="AlphaFoldDB" id="A0A918XPC2"/>
<dbReference type="Gene3D" id="3.30.310.70">
    <property type="entry name" value="TT1751-like domain"/>
    <property type="match status" value="1"/>
</dbReference>
<dbReference type="Proteomes" id="UP000630353">
    <property type="component" value="Unassembled WGS sequence"/>
</dbReference>
<organism evidence="2 3">
    <name type="scientific">Thalassobaculum fulvum</name>
    <dbReference type="NCBI Taxonomy" id="1633335"/>
    <lineage>
        <taxon>Bacteria</taxon>
        <taxon>Pseudomonadati</taxon>
        <taxon>Pseudomonadota</taxon>
        <taxon>Alphaproteobacteria</taxon>
        <taxon>Rhodospirillales</taxon>
        <taxon>Thalassobaculaceae</taxon>
        <taxon>Thalassobaculum</taxon>
    </lineage>
</organism>
<sequence length="160" mass="17418">MPKILRYAWIGAAVAASMALPLHARASDVTEYVVEATFDGVRLDLRDAVINRGYTIDYEAFIGDMLARTSDDVGGKKTIYKHAETIQFCSAVLSRRAMEADAANIAFCPYVLFAYETADAPGKVHVGFRRLDERGSEVSKAALAAVNALLDEIAREATGR</sequence>
<evidence type="ECO:0008006" key="4">
    <source>
        <dbReference type="Google" id="ProtNLM"/>
    </source>
</evidence>
<dbReference type="EMBL" id="BMZS01000002">
    <property type="protein sequence ID" value="GHD44250.1"/>
    <property type="molecule type" value="Genomic_DNA"/>
</dbReference>
<comment type="caution">
    <text evidence="2">The sequence shown here is derived from an EMBL/GenBank/DDBJ whole genome shotgun (WGS) entry which is preliminary data.</text>
</comment>
<proteinExistence type="predicted"/>
<evidence type="ECO:0000256" key="1">
    <source>
        <dbReference type="SAM" id="SignalP"/>
    </source>
</evidence>
<reference evidence="2" key="2">
    <citation type="submission" date="2020-09" db="EMBL/GenBank/DDBJ databases">
        <authorList>
            <person name="Sun Q."/>
            <person name="Kim S."/>
        </authorList>
    </citation>
    <scope>NUCLEOTIDE SEQUENCE</scope>
    <source>
        <strain evidence="2">KCTC 42651</strain>
    </source>
</reference>
<keyword evidence="1" id="KW-0732">Signal</keyword>
<name>A0A918XPC2_9PROT</name>
<dbReference type="RefSeq" id="WP_189987966.1">
    <property type="nucleotide sequence ID" value="NZ_BMZS01000002.1"/>
</dbReference>
<keyword evidence="3" id="KW-1185">Reference proteome</keyword>
<reference evidence="2" key="1">
    <citation type="journal article" date="2014" name="Int. J. Syst. Evol. Microbiol.">
        <title>Complete genome sequence of Corynebacterium casei LMG S-19264T (=DSM 44701T), isolated from a smear-ripened cheese.</title>
        <authorList>
            <consortium name="US DOE Joint Genome Institute (JGI-PGF)"/>
            <person name="Walter F."/>
            <person name="Albersmeier A."/>
            <person name="Kalinowski J."/>
            <person name="Ruckert C."/>
        </authorList>
    </citation>
    <scope>NUCLEOTIDE SEQUENCE</scope>
    <source>
        <strain evidence="2">KCTC 42651</strain>
    </source>
</reference>
<accession>A0A918XPC2</accession>
<dbReference type="InterPro" id="IPR035923">
    <property type="entry name" value="TT1751-like_sf"/>
</dbReference>
<feature type="signal peptide" evidence="1">
    <location>
        <begin position="1"/>
        <end position="26"/>
    </location>
</feature>